<protein>
    <submittedName>
        <fullName evidence="6">Blast:Cullin-associated NEDD8-dissociated protein 1</fullName>
    </submittedName>
</protein>
<organism evidence="6 7">
    <name type="scientific">Drosophila guanche</name>
    <name type="common">Fruit fly</name>
    <dbReference type="NCBI Taxonomy" id="7266"/>
    <lineage>
        <taxon>Eukaryota</taxon>
        <taxon>Metazoa</taxon>
        <taxon>Ecdysozoa</taxon>
        <taxon>Arthropoda</taxon>
        <taxon>Hexapoda</taxon>
        <taxon>Insecta</taxon>
        <taxon>Pterygota</taxon>
        <taxon>Neoptera</taxon>
        <taxon>Endopterygota</taxon>
        <taxon>Diptera</taxon>
        <taxon>Brachycera</taxon>
        <taxon>Muscomorpha</taxon>
        <taxon>Ephydroidea</taxon>
        <taxon>Drosophilidae</taxon>
        <taxon>Drosophila</taxon>
        <taxon>Sophophora</taxon>
    </lineage>
</organism>
<dbReference type="Pfam" id="PF25782">
    <property type="entry name" value="TPR_CAND1"/>
    <property type="match status" value="1"/>
</dbReference>
<keyword evidence="2" id="KW-0677">Repeat</keyword>
<dbReference type="AlphaFoldDB" id="A0A3B0K7Q4"/>
<evidence type="ECO:0000256" key="3">
    <source>
        <dbReference type="ARBA" id="ARBA00022786"/>
    </source>
</evidence>
<accession>A0A3B0K7Q4</accession>
<evidence type="ECO:0000256" key="1">
    <source>
        <dbReference type="ARBA" id="ARBA00007657"/>
    </source>
</evidence>
<evidence type="ECO:0000313" key="6">
    <source>
        <dbReference type="EMBL" id="SPP81666.1"/>
    </source>
</evidence>
<dbReference type="PROSITE" id="PS50077">
    <property type="entry name" value="HEAT_REPEAT"/>
    <property type="match status" value="1"/>
</dbReference>
<dbReference type="InterPro" id="IPR021133">
    <property type="entry name" value="HEAT_type_2"/>
</dbReference>
<comment type="similarity">
    <text evidence="1">Belongs to the CAND family.</text>
</comment>
<dbReference type="GO" id="GO:0010265">
    <property type="term" value="P:SCF complex assembly"/>
    <property type="evidence" value="ECO:0007669"/>
    <property type="project" value="InterPro"/>
</dbReference>
<dbReference type="InterPro" id="IPR011989">
    <property type="entry name" value="ARM-like"/>
</dbReference>
<dbReference type="EMBL" id="OUUW01000006">
    <property type="protein sequence ID" value="SPP81666.1"/>
    <property type="molecule type" value="Genomic_DNA"/>
</dbReference>
<dbReference type="InterPro" id="IPR039852">
    <property type="entry name" value="CAND1/CAND2"/>
</dbReference>
<dbReference type="Proteomes" id="UP000268350">
    <property type="component" value="Unassembled WGS sequence"/>
</dbReference>
<proteinExistence type="inferred from homology"/>
<sequence>MSSHQYHQIANLLEKMTSTDKDFRFMATNDLMMELQKDSIILDDDSEKKVVRMVLKLLEDKNGEVQNLAVKCLGPLVNKVKENQVETIVDSLCANMMSNTEQLRDISSIGLKTVIAELPQSSNSLAPNVCQRITGKLSTAIEKEDVSVKLESLDILADLLSRFGEFLIPFHSTILKSLIPQLASSRQAVRKRTIVALSFLLIQANSNAYNGVIDHLLDGLEKPPNPATIRTYIQCLASICRQAGHRLCNHTIKRSMRVLEQYSEQDDDELREFCLQACEAFVMRCPDAIHPHISMILALCLKYVTYDPNYNYETDDGDTGFAMDTEDDEYVDSEEYSDDDDMSWKVRRAAAKCLEVLIATRQELIEDFYRTLSPALIARFKEREENVKSDIFHAYVALLKSTRLTDDVTPDPDSMDQISGPTSLLMEQLPLIVKAVQPLMREKSMKTRQDCFLLLRELLNSLPGALGPHLDSVVPGISYSLNDKSSTSNMKIESLGFLYSLLQGHPPNVFHPHIPSLVPLVVTSVFDPFYKIATEALMVLQQLVKVIRPLDTNDSKSGFDASSFVGPVYSCTLQKLKVTDVDQEVKERAIACMGQIIANMGDMLKPELSVCLPIFMERLKNEVTRLSSVKALTMIAASTLRIDLTPILHDVLPTLGTFLRKNHRALKLHSLDLINKIVINYSSNFEPNLLQTAIVEIPPLISDTDLHVAQYSLTLLSTVAQRQPQALVGIHEQFLPSVLILVRSPLLQGAALNCTLELFQALVQTQLPGLDYHSLVSKLMAPVLIGGDMSSRSSTTSPSEQLQLHKQAYHSSAKCIAALTQQCSQVATPLATKLITDLQKRNDTEVIFCLLTIGEIGRHFDLSSIQVLPQTIIECFGATSEDVKAAASHALGAVSVGSLQTYLPLILKEIEVQPKRQYLLLHSLKEVISSLSVTPSGLAQLLPSVPSIWTQLFKHCECSEEGSRNVVAECLGKLVLVNPEELLPQLQQALRSESATMRTVVVSSIKFTISDQPQPIDVLLKQSIGEFLFALRDPEPQVRRVALVAFNSAVHNKPSLVRDLLPTLLPWLYSETKVKSELIREVEMGPFKHTVDDGLDIRKAAFECMYTLLEQGLDRVDVMQFLDHVQAGLCDHYDIKMLTYLMTARLAVLCPDKVLLRLDQFIQQLRDTCTHKVKANSVKQEYEKQDELKRSALRAVSALSQIPKAKKNQHLIDFLKSIKETPELSKIFEYIQKDSVTGGSEIILMDQS</sequence>
<dbReference type="Pfam" id="PF08623">
    <property type="entry name" value="TIP120"/>
    <property type="match status" value="1"/>
</dbReference>
<gene>
    <name evidence="6" type="ORF">DGUA_6G013370</name>
</gene>
<dbReference type="OMA" id="AYIPHFQ"/>
<dbReference type="STRING" id="7266.A0A3B0K7Q4"/>
<evidence type="ECO:0000256" key="4">
    <source>
        <dbReference type="PROSITE-ProRule" id="PRU00103"/>
    </source>
</evidence>
<evidence type="ECO:0000313" key="7">
    <source>
        <dbReference type="Proteomes" id="UP000268350"/>
    </source>
</evidence>
<keyword evidence="3" id="KW-0833">Ubl conjugation pathway</keyword>
<dbReference type="PANTHER" id="PTHR12696">
    <property type="entry name" value="TIP120"/>
    <property type="match status" value="1"/>
</dbReference>
<reference evidence="7" key="1">
    <citation type="submission" date="2018-01" db="EMBL/GenBank/DDBJ databases">
        <authorList>
            <person name="Alioto T."/>
            <person name="Alioto T."/>
        </authorList>
    </citation>
    <scope>NUCLEOTIDE SEQUENCE [LARGE SCALE GENOMIC DNA]</scope>
</reference>
<dbReference type="Gene3D" id="1.25.10.10">
    <property type="entry name" value="Leucine-rich Repeat Variant"/>
    <property type="match status" value="1"/>
</dbReference>
<dbReference type="OrthoDB" id="6260732at2759"/>
<evidence type="ECO:0000259" key="5">
    <source>
        <dbReference type="Pfam" id="PF08623"/>
    </source>
</evidence>
<feature type="domain" description="TATA-binding protein interacting (TIP20)" evidence="5">
    <location>
        <begin position="1056"/>
        <end position="1218"/>
    </location>
</feature>
<feature type="repeat" description="HEAT" evidence="4">
    <location>
        <begin position="50"/>
        <end position="87"/>
    </location>
</feature>
<keyword evidence="7" id="KW-1185">Reference proteome</keyword>
<dbReference type="SUPFAM" id="SSF48371">
    <property type="entry name" value="ARM repeat"/>
    <property type="match status" value="1"/>
</dbReference>
<dbReference type="InterPro" id="IPR016024">
    <property type="entry name" value="ARM-type_fold"/>
</dbReference>
<evidence type="ECO:0000256" key="2">
    <source>
        <dbReference type="ARBA" id="ARBA00022737"/>
    </source>
</evidence>
<dbReference type="InterPro" id="IPR013932">
    <property type="entry name" value="TATA-bd_TIP120"/>
</dbReference>
<name>A0A3B0K7Q4_DROGU</name>